<accession>A0AAN9Q0Q6</accession>
<dbReference type="AlphaFoldDB" id="A0AAN9Q0Q6"/>
<reference evidence="1 2" key="1">
    <citation type="submission" date="2024-01" db="EMBL/GenBank/DDBJ databases">
        <title>The genomes of 5 underutilized Papilionoideae crops provide insights into root nodulation and disease resistance.</title>
        <authorList>
            <person name="Yuan L."/>
        </authorList>
    </citation>
    <scope>NUCLEOTIDE SEQUENCE [LARGE SCALE GENOMIC DNA]</scope>
    <source>
        <strain evidence="1">LY-2023</strain>
        <tissue evidence="1">Leaf</tissue>
    </source>
</reference>
<keyword evidence="2" id="KW-1185">Reference proteome</keyword>
<name>A0AAN9Q0Q6_CLITE</name>
<organism evidence="1 2">
    <name type="scientific">Clitoria ternatea</name>
    <name type="common">Butterfly pea</name>
    <dbReference type="NCBI Taxonomy" id="43366"/>
    <lineage>
        <taxon>Eukaryota</taxon>
        <taxon>Viridiplantae</taxon>
        <taxon>Streptophyta</taxon>
        <taxon>Embryophyta</taxon>
        <taxon>Tracheophyta</taxon>
        <taxon>Spermatophyta</taxon>
        <taxon>Magnoliopsida</taxon>
        <taxon>eudicotyledons</taxon>
        <taxon>Gunneridae</taxon>
        <taxon>Pentapetalae</taxon>
        <taxon>rosids</taxon>
        <taxon>fabids</taxon>
        <taxon>Fabales</taxon>
        <taxon>Fabaceae</taxon>
        <taxon>Papilionoideae</taxon>
        <taxon>50 kb inversion clade</taxon>
        <taxon>NPAAA clade</taxon>
        <taxon>indigoferoid/millettioid clade</taxon>
        <taxon>Phaseoleae</taxon>
        <taxon>Clitoria</taxon>
    </lineage>
</organism>
<dbReference type="EMBL" id="JAYKXN010000001">
    <property type="protein sequence ID" value="KAK7316819.1"/>
    <property type="molecule type" value="Genomic_DNA"/>
</dbReference>
<dbReference type="Proteomes" id="UP001359559">
    <property type="component" value="Unassembled WGS sequence"/>
</dbReference>
<protein>
    <submittedName>
        <fullName evidence="1">Uncharacterized protein</fullName>
    </submittedName>
</protein>
<sequence length="96" mass="10810">MSKEETMADPKTVETILKWLNELYTICKKIADVISKVPKDVEVIKGDLNRVQALIVAVAAAREELTGEEVRQAADMEIQILYVTPYNNIGVFLFLL</sequence>
<evidence type="ECO:0000313" key="1">
    <source>
        <dbReference type="EMBL" id="KAK7316819.1"/>
    </source>
</evidence>
<gene>
    <name evidence="1" type="ORF">RJT34_00556</name>
</gene>
<comment type="caution">
    <text evidence="1">The sequence shown here is derived from an EMBL/GenBank/DDBJ whole genome shotgun (WGS) entry which is preliminary data.</text>
</comment>
<evidence type="ECO:0000313" key="2">
    <source>
        <dbReference type="Proteomes" id="UP001359559"/>
    </source>
</evidence>
<proteinExistence type="predicted"/>